<keyword evidence="1" id="KW-0812">Transmembrane</keyword>
<reference evidence="3 4" key="1">
    <citation type="submission" date="2016-05" db="EMBL/GenBank/DDBJ databases">
        <title>Draft Genome Sequence of Algibacter sp. Strain SK-16 Isolated from the Surface Water of Aburatsubo Inlet.</title>
        <authorList>
            <person name="Wong S.-K."/>
            <person name="Yoshizawa S."/>
            <person name="Nakajima Y."/>
            <person name="Ogura Y."/>
            <person name="Tetsuya H."/>
            <person name="Hamasaki K."/>
        </authorList>
    </citation>
    <scope>NUCLEOTIDE SEQUENCE [LARGE SCALE GENOMIC DNA]</scope>
    <source>
        <strain evidence="3 4">SK-16</strain>
    </source>
</reference>
<feature type="transmembrane region" description="Helical" evidence="1">
    <location>
        <begin position="18"/>
        <end position="40"/>
    </location>
</feature>
<keyword evidence="1" id="KW-1133">Transmembrane helix</keyword>
<dbReference type="PANTHER" id="PTHR37938">
    <property type="entry name" value="BLL0215 PROTEIN"/>
    <property type="match status" value="1"/>
</dbReference>
<dbReference type="Proteomes" id="UP000095713">
    <property type="component" value="Unassembled WGS sequence"/>
</dbReference>
<evidence type="ECO:0000313" key="3">
    <source>
        <dbReference type="EMBL" id="OEK07366.1"/>
    </source>
</evidence>
<dbReference type="EMBL" id="MDJD01000048">
    <property type="protein sequence ID" value="OEK07366.1"/>
    <property type="molecule type" value="Genomic_DNA"/>
</dbReference>
<keyword evidence="1" id="KW-0472">Membrane</keyword>
<keyword evidence="4" id="KW-1185">Reference proteome</keyword>
<feature type="domain" description="YdbS-like PH" evidence="2">
    <location>
        <begin position="48"/>
        <end position="114"/>
    </location>
</feature>
<evidence type="ECO:0000259" key="2">
    <source>
        <dbReference type="Pfam" id="PF03703"/>
    </source>
</evidence>
<evidence type="ECO:0000256" key="1">
    <source>
        <dbReference type="SAM" id="Phobius"/>
    </source>
</evidence>
<organism evidence="3 4">
    <name type="scientific">Flavivirga aquatica</name>
    <dbReference type="NCBI Taxonomy" id="1849968"/>
    <lineage>
        <taxon>Bacteria</taxon>
        <taxon>Pseudomonadati</taxon>
        <taxon>Bacteroidota</taxon>
        <taxon>Flavobacteriia</taxon>
        <taxon>Flavobacteriales</taxon>
        <taxon>Flavobacteriaceae</taxon>
        <taxon>Flavivirga</taxon>
    </lineage>
</organism>
<dbReference type="InterPro" id="IPR005182">
    <property type="entry name" value="YdbS-like_PH"/>
</dbReference>
<proteinExistence type="predicted"/>
<evidence type="ECO:0000313" key="4">
    <source>
        <dbReference type="Proteomes" id="UP000095713"/>
    </source>
</evidence>
<dbReference type="Pfam" id="PF03703">
    <property type="entry name" value="bPH_2"/>
    <property type="match status" value="1"/>
</dbReference>
<dbReference type="PANTHER" id="PTHR37938:SF1">
    <property type="entry name" value="BLL0215 PROTEIN"/>
    <property type="match status" value="1"/>
</dbReference>
<dbReference type="STRING" id="1849968.A8C32_18185"/>
<name>A0A1E5T7N8_9FLAO</name>
<accession>A0A1E5T7N8</accession>
<dbReference type="AlphaFoldDB" id="A0A1E5T7N8"/>
<comment type="caution">
    <text evidence="3">The sequence shown here is derived from an EMBL/GenBank/DDBJ whole genome shotgun (WGS) entry which is preliminary data.</text>
</comment>
<sequence length="141" mass="16376">METENKIWEGTPSQWINLMFYLCCTLLIVGYGLGLVLALWKYLDTRYNRIKITDERIIERKGILSITTNQLELYRVKDIKLEQPLILRLFGLSNIVLITSDATNPLYVLRGIENGTLLSEKLRKATDKRRDIKGVRELDFG</sequence>
<gene>
    <name evidence="3" type="ORF">A8C32_18185</name>
</gene>
<dbReference type="OrthoDB" id="9790842at2"/>
<dbReference type="RefSeq" id="WP_069830855.1">
    <property type="nucleotide sequence ID" value="NZ_MDJD01000048.1"/>
</dbReference>
<protein>
    <recommendedName>
        <fullName evidence="2">YdbS-like PH domain-containing protein</fullName>
    </recommendedName>
</protein>